<name>A0ABX5NNL8_9HYPH</name>
<dbReference type="SUPFAM" id="SSF51735">
    <property type="entry name" value="NAD(P)-binding Rossmann-fold domains"/>
    <property type="match status" value="1"/>
</dbReference>
<organism evidence="2 3">
    <name type="scientific">Rhizobium wuzhouense</name>
    <dbReference type="NCBI Taxonomy" id="1986026"/>
    <lineage>
        <taxon>Bacteria</taxon>
        <taxon>Pseudomonadati</taxon>
        <taxon>Pseudomonadota</taxon>
        <taxon>Alphaproteobacteria</taxon>
        <taxon>Hyphomicrobiales</taxon>
        <taxon>Rhizobiaceae</taxon>
        <taxon>Rhizobium/Agrobacterium group</taxon>
        <taxon>Rhizobium</taxon>
    </lineage>
</organism>
<dbReference type="Proteomes" id="UP000247536">
    <property type="component" value="Unassembled WGS sequence"/>
</dbReference>
<dbReference type="Gene3D" id="3.40.50.720">
    <property type="entry name" value="NAD(P)-binding Rossmann-like Domain"/>
    <property type="match status" value="1"/>
</dbReference>
<evidence type="ECO:0000313" key="3">
    <source>
        <dbReference type="Proteomes" id="UP000247536"/>
    </source>
</evidence>
<sequence>MNHDTYLNDYLAEILKSAHNVAVVGASTNDHRPSHWISGFLLGKGYRVFPVNPAHAGGTILGQRVYASLSDIPEPIDLVDVFRRSDQLDQIVDEVLTMTPHPKAIWCQLGVRDDAAAARAEAAGIKVVMNRALVSEYPLVYELTHAPHHGPAHAA</sequence>
<proteinExistence type="predicted"/>
<dbReference type="InterPro" id="IPR003781">
    <property type="entry name" value="CoA-bd"/>
</dbReference>
<evidence type="ECO:0000259" key="1">
    <source>
        <dbReference type="SMART" id="SM00881"/>
    </source>
</evidence>
<reference evidence="2 3" key="1">
    <citation type="submission" date="2018-06" db="EMBL/GenBank/DDBJ databases">
        <title>Rhizobium wuzhouense sp. nov., isolated from roots of Oryza officinalis.</title>
        <authorList>
            <person name="Yuan T."/>
        </authorList>
    </citation>
    <scope>NUCLEOTIDE SEQUENCE [LARGE SCALE GENOMIC DNA]</scope>
    <source>
        <strain evidence="2 3">W44</strain>
    </source>
</reference>
<dbReference type="Pfam" id="PF13380">
    <property type="entry name" value="CoA_binding_2"/>
    <property type="match status" value="1"/>
</dbReference>
<evidence type="ECO:0000313" key="2">
    <source>
        <dbReference type="EMBL" id="PYB70757.1"/>
    </source>
</evidence>
<protein>
    <submittedName>
        <fullName evidence="2">CoA-binding protein</fullName>
    </submittedName>
</protein>
<dbReference type="EMBL" id="QJRY01000008">
    <property type="protein sequence ID" value="PYB70757.1"/>
    <property type="molecule type" value="Genomic_DNA"/>
</dbReference>
<dbReference type="InterPro" id="IPR036291">
    <property type="entry name" value="NAD(P)-bd_dom_sf"/>
</dbReference>
<dbReference type="RefSeq" id="WP_110793401.1">
    <property type="nucleotide sequence ID" value="NZ_QJRY01000008.1"/>
</dbReference>
<feature type="domain" description="CoA-binding" evidence="1">
    <location>
        <begin position="15"/>
        <end position="111"/>
    </location>
</feature>
<gene>
    <name evidence="2" type="ORF">DMY87_20010</name>
</gene>
<comment type="caution">
    <text evidence="2">The sequence shown here is derived from an EMBL/GenBank/DDBJ whole genome shotgun (WGS) entry which is preliminary data.</text>
</comment>
<dbReference type="PANTHER" id="PTHR33303">
    <property type="entry name" value="CYTOPLASMIC PROTEIN-RELATED"/>
    <property type="match status" value="1"/>
</dbReference>
<accession>A0ABX5NNL8</accession>
<dbReference type="SMART" id="SM00881">
    <property type="entry name" value="CoA_binding"/>
    <property type="match status" value="1"/>
</dbReference>
<keyword evidence="3" id="KW-1185">Reference proteome</keyword>
<dbReference type="PANTHER" id="PTHR33303:SF2">
    <property type="entry name" value="COA-BINDING DOMAIN-CONTAINING PROTEIN"/>
    <property type="match status" value="1"/>
</dbReference>